<comment type="caution">
    <text evidence="2">The sequence shown here is derived from an EMBL/GenBank/DDBJ whole genome shotgun (WGS) entry which is preliminary data.</text>
</comment>
<feature type="transmembrane region" description="Helical" evidence="1">
    <location>
        <begin position="113"/>
        <end position="131"/>
    </location>
</feature>
<dbReference type="EMBL" id="JABSNO010000024">
    <property type="protein sequence ID" value="NRS93611.1"/>
    <property type="molecule type" value="Genomic_DNA"/>
</dbReference>
<proteinExistence type="predicted"/>
<feature type="transmembrane region" description="Helical" evidence="1">
    <location>
        <begin position="89"/>
        <end position="107"/>
    </location>
</feature>
<name>A0A8J8G956_9FLAO</name>
<protein>
    <submittedName>
        <fullName evidence="2">Uncharacterized protein</fullName>
    </submittedName>
</protein>
<evidence type="ECO:0000256" key="1">
    <source>
        <dbReference type="SAM" id="Phobius"/>
    </source>
</evidence>
<dbReference type="AlphaFoldDB" id="A0A8J8G956"/>
<feature type="transmembrane region" description="Helical" evidence="1">
    <location>
        <begin position="140"/>
        <end position="164"/>
    </location>
</feature>
<feature type="transmembrane region" description="Helical" evidence="1">
    <location>
        <begin position="184"/>
        <end position="202"/>
    </location>
</feature>
<sequence length="210" mass="24184">MITEAQIRDIRNFLASKKLQSDLFLEVSDHFVVQISQLMLSKNIDFEEAFLQTKILWMGELRMVKADILSFKKITVIEKRIVNKRLNKVLLNSILFLPIILGINFIFPDLGVFFVIFLSAILLFLFGLSLIKKKLKFRDYLFIGFHPLILKIILIGYILPFLIFSMLPANFTVPELILGLSKNISLAAFAVVTQIQLLYSNFNNKKVLLS</sequence>
<dbReference type="RefSeq" id="WP_173780162.1">
    <property type="nucleotide sequence ID" value="NZ_JABSNO010000024.1"/>
</dbReference>
<evidence type="ECO:0000313" key="2">
    <source>
        <dbReference type="EMBL" id="NRS93611.1"/>
    </source>
</evidence>
<keyword evidence="1" id="KW-1133">Transmembrane helix</keyword>
<evidence type="ECO:0000313" key="3">
    <source>
        <dbReference type="Proteomes" id="UP000610746"/>
    </source>
</evidence>
<keyword evidence="3" id="KW-1185">Reference proteome</keyword>
<organism evidence="2 3">
    <name type="scientific">Frigoriflavimonas asaccharolytica</name>
    <dbReference type="NCBI Taxonomy" id="2735899"/>
    <lineage>
        <taxon>Bacteria</taxon>
        <taxon>Pseudomonadati</taxon>
        <taxon>Bacteroidota</taxon>
        <taxon>Flavobacteriia</taxon>
        <taxon>Flavobacteriales</taxon>
        <taxon>Weeksellaceae</taxon>
        <taxon>Frigoriflavimonas</taxon>
    </lineage>
</organism>
<dbReference type="Proteomes" id="UP000610746">
    <property type="component" value="Unassembled WGS sequence"/>
</dbReference>
<gene>
    <name evidence="2" type="ORF">HNQ03_002702</name>
</gene>
<accession>A0A8J8G956</accession>
<keyword evidence="1" id="KW-0812">Transmembrane</keyword>
<reference evidence="2" key="1">
    <citation type="submission" date="2020-05" db="EMBL/GenBank/DDBJ databases">
        <title>Genomic Encyclopedia of Type Strains, Phase IV (KMG-V): Genome sequencing to study the core and pangenomes of soil and plant-associated prokaryotes.</title>
        <authorList>
            <person name="Whitman W."/>
        </authorList>
    </citation>
    <scope>NUCLEOTIDE SEQUENCE</scope>
    <source>
        <strain evidence="2">16F</strain>
    </source>
</reference>
<keyword evidence="1" id="KW-0472">Membrane</keyword>